<feature type="signal peptide" evidence="1">
    <location>
        <begin position="1"/>
        <end position="32"/>
    </location>
</feature>
<reference evidence="2 3" key="1">
    <citation type="submission" date="2022-10" db="EMBL/GenBank/DDBJ databases">
        <title>Draft genome sequence of Streptomyces sp. YSPA8.</title>
        <authorList>
            <person name="Moriuchi R."/>
            <person name="Dohra H."/>
            <person name="Yamamura H."/>
            <person name="Kodani S."/>
        </authorList>
    </citation>
    <scope>NUCLEOTIDE SEQUENCE [LARGE SCALE GENOMIC DNA]</scope>
    <source>
        <strain evidence="2 3">YSPA8</strain>
    </source>
</reference>
<keyword evidence="3" id="KW-1185">Reference proteome</keyword>
<comment type="caution">
    <text evidence="2">The sequence shown here is derived from an EMBL/GenBank/DDBJ whole genome shotgun (WGS) entry which is preliminary data.</text>
</comment>
<name>A0ABQ5P0Q8_9ACTN</name>
<dbReference type="Gene3D" id="1.20.1440.30">
    <property type="entry name" value="Biosynthetic Protein domain"/>
    <property type="match status" value="1"/>
</dbReference>
<dbReference type="InterPro" id="IPR014622">
    <property type="entry name" value="UCP036794_erythomycin"/>
</dbReference>
<dbReference type="PIRSF" id="PIRSF036794">
    <property type="entry name" value="UCP_erythr_ester"/>
    <property type="match status" value="1"/>
</dbReference>
<protein>
    <submittedName>
        <fullName evidence="2">Erythromycin esterase family protein</fullName>
    </submittedName>
</protein>
<dbReference type="SUPFAM" id="SSF159501">
    <property type="entry name" value="EreA/ChaN-like"/>
    <property type="match status" value="1"/>
</dbReference>
<dbReference type="RefSeq" id="WP_323448232.1">
    <property type="nucleotide sequence ID" value="NZ_BSBI01000007.1"/>
</dbReference>
<dbReference type="InterPro" id="IPR052036">
    <property type="entry name" value="Hydrolase/PRTase-associated"/>
</dbReference>
<evidence type="ECO:0000313" key="3">
    <source>
        <dbReference type="Proteomes" id="UP001291653"/>
    </source>
</evidence>
<dbReference type="PANTHER" id="PTHR31299:SF0">
    <property type="entry name" value="ESTERASE, PUTATIVE (AFU_ORTHOLOGUE AFUA_1G05850)-RELATED"/>
    <property type="match status" value="1"/>
</dbReference>
<dbReference type="CDD" id="cd14728">
    <property type="entry name" value="Ere-like"/>
    <property type="match status" value="1"/>
</dbReference>
<dbReference type="PANTHER" id="PTHR31299">
    <property type="entry name" value="ESTERASE, PUTATIVE (AFU_ORTHOLOGUE AFUA_1G05850)-RELATED"/>
    <property type="match status" value="1"/>
</dbReference>
<dbReference type="Proteomes" id="UP001291653">
    <property type="component" value="Unassembled WGS sequence"/>
</dbReference>
<dbReference type="InterPro" id="IPR007815">
    <property type="entry name" value="Emycin_Estase"/>
</dbReference>
<feature type="chain" id="PRO_5047439678" evidence="1">
    <location>
        <begin position="33"/>
        <end position="473"/>
    </location>
</feature>
<dbReference type="EMBL" id="BSBI01000007">
    <property type="protein sequence ID" value="GLF96194.1"/>
    <property type="molecule type" value="Genomic_DNA"/>
</dbReference>
<dbReference type="Pfam" id="PF05139">
    <property type="entry name" value="Erythro_esteras"/>
    <property type="match status" value="1"/>
</dbReference>
<keyword evidence="1" id="KW-0732">Signal</keyword>
<evidence type="ECO:0000313" key="2">
    <source>
        <dbReference type="EMBL" id="GLF96194.1"/>
    </source>
</evidence>
<sequence length="473" mass="53706">MRFPTRTRTRLRLLLLPALALGTLLTPHVTGAATAPAAASTTSSTALSTTLSAADPVPALARAAHPLTDLRPLERMVGGASVVGVGEAAHGSGDFFRSKQRIFEHLVERKGFTTFALEANWSAGVRLNDYVLHGRGDVQRIMREEFQNSYALWNNREYLDLLRWMRQHNERHPHHPVRFMGNDMGYAGPELFDAVTRYVAEHHPALLAEVRERYRPWRPTGSVDATMKRLLTLPMAERQRMRGDLARVAELLGRRDPAPDREREREREREQERHAWTLQHARAIAQVGEMYTYNYFVPAQAAKMMRYRDRIMAENTVWWQRHTGQKVLLSAHNGHVGYETPDRSRYPRLQGAFIRDMIGDRYANVGFTFGRGSFNALDTADPAEPMREFSVAGPAPGGSEETLERVADHDYYLDLRTAPAVAQRWLNRHRPVWSIGNSWPEQARPQRLATGYDVLVHLRRVTASELLPGAAGR</sequence>
<organism evidence="2 3">
    <name type="scientific">Streptomyces yaizuensis</name>
    <dbReference type="NCBI Taxonomy" id="2989713"/>
    <lineage>
        <taxon>Bacteria</taxon>
        <taxon>Bacillati</taxon>
        <taxon>Actinomycetota</taxon>
        <taxon>Actinomycetes</taxon>
        <taxon>Kitasatosporales</taxon>
        <taxon>Streptomycetaceae</taxon>
        <taxon>Streptomyces</taxon>
    </lineage>
</organism>
<proteinExistence type="predicted"/>
<evidence type="ECO:0000256" key="1">
    <source>
        <dbReference type="SAM" id="SignalP"/>
    </source>
</evidence>
<accession>A0ABQ5P0Q8</accession>
<dbReference type="Gene3D" id="3.40.1660.10">
    <property type="entry name" value="EreA-like (biosynthetic domain)"/>
    <property type="match status" value="1"/>
</dbReference>
<gene>
    <name evidence="2" type="ORF">SYYSPA8_17875</name>
</gene>
<dbReference type="Gene3D" id="3.30.1870.10">
    <property type="entry name" value="EreA-like, domain 2"/>
    <property type="match status" value="1"/>
</dbReference>